<organism evidence="2">
    <name type="scientific">Pyrodinium bahamense</name>
    <dbReference type="NCBI Taxonomy" id="73915"/>
    <lineage>
        <taxon>Eukaryota</taxon>
        <taxon>Sar</taxon>
        <taxon>Alveolata</taxon>
        <taxon>Dinophyceae</taxon>
        <taxon>Gonyaulacales</taxon>
        <taxon>Pyrocystaceae</taxon>
        <taxon>Pyrodinium</taxon>
    </lineage>
</organism>
<dbReference type="EMBL" id="HBEG01045954">
    <property type="protein sequence ID" value="CAD8384213.1"/>
    <property type="molecule type" value="Transcribed_RNA"/>
</dbReference>
<evidence type="ECO:0000256" key="1">
    <source>
        <dbReference type="SAM" id="MobiDB-lite"/>
    </source>
</evidence>
<sequence length="412" mass="46268">MDALYDLRHAGNPNVGMGLRTEDSEEVKRRMKRVPSHKIAKNPGEDLTLLEFTLVDCSDTPEQLHDGVNLISKGRCVATDLGSTRHPTMLGASRAFQVIKRKLEVLEPLVLAIRQFNEISTRKQEIVKAIEAGAKPEDVAPQAIMLNHLLEDSVHERPYGAPHEADRLDWEVFVSTFKLPKNHLAFYQAEAAVHREQDEWMDLVLDVAMHHIEEERSTTTEASGASPASPAAEVARRLFLLMDGCAIPSDNPRLVKTEMLAEAQKCRRLLAHTKHQAREVEGNTSARTLREVAERLNGICLDAIEWGVKKNHPDIAKALEITQKIRARGVYLFAAQLMSERRCHLGEAEDAAKEVEAAVREAQAFGCSLDLEHMEAARKLSTKLREEEGLRKRQANSDKRYSEAHGLQRRVV</sequence>
<reference evidence="2" key="1">
    <citation type="submission" date="2021-01" db="EMBL/GenBank/DDBJ databases">
        <authorList>
            <person name="Corre E."/>
            <person name="Pelletier E."/>
            <person name="Niang G."/>
            <person name="Scheremetjew M."/>
            <person name="Finn R."/>
            <person name="Kale V."/>
            <person name="Holt S."/>
            <person name="Cochrane G."/>
            <person name="Meng A."/>
            <person name="Brown T."/>
            <person name="Cohen L."/>
        </authorList>
    </citation>
    <scope>NUCLEOTIDE SEQUENCE</scope>
    <source>
        <strain evidence="2">Pbaha01</strain>
    </source>
</reference>
<gene>
    <name evidence="2" type="ORF">PBAH0796_LOCUS27901</name>
</gene>
<proteinExistence type="predicted"/>
<feature type="compositionally biased region" description="Basic and acidic residues" evidence="1">
    <location>
        <begin position="386"/>
        <end position="403"/>
    </location>
</feature>
<protein>
    <submittedName>
        <fullName evidence="2">Uncharacterized protein</fullName>
    </submittedName>
</protein>
<feature type="region of interest" description="Disordered" evidence="1">
    <location>
        <begin position="386"/>
        <end position="412"/>
    </location>
</feature>
<accession>A0A7S0B7G1</accession>
<dbReference type="AlphaFoldDB" id="A0A7S0B7G1"/>
<evidence type="ECO:0000313" key="2">
    <source>
        <dbReference type="EMBL" id="CAD8384213.1"/>
    </source>
</evidence>
<name>A0A7S0B7G1_9DINO</name>